<comment type="caution">
    <text evidence="13">The sequence shown here is derived from an EMBL/GenBank/DDBJ whole genome shotgun (WGS) entry which is preliminary data.</text>
</comment>
<keyword evidence="6" id="KW-0067">ATP-binding</keyword>
<keyword evidence="4" id="KW-0378">Hydrolase</keyword>
<dbReference type="GO" id="GO:0016887">
    <property type="term" value="F:ATP hydrolysis activity"/>
    <property type="evidence" value="ECO:0007669"/>
    <property type="project" value="InterPro"/>
</dbReference>
<feature type="compositionally biased region" description="Basic and acidic residues" evidence="10">
    <location>
        <begin position="731"/>
        <end position="744"/>
    </location>
</feature>
<dbReference type="EMBL" id="VFLP01000041">
    <property type="protein sequence ID" value="TRX91905.1"/>
    <property type="molecule type" value="Genomic_DNA"/>
</dbReference>
<evidence type="ECO:0000256" key="6">
    <source>
        <dbReference type="ARBA" id="ARBA00022840"/>
    </source>
</evidence>
<dbReference type="Pfam" id="PF24580">
    <property type="entry name" value="DUF7607"/>
    <property type="match status" value="1"/>
</dbReference>
<dbReference type="SUPFAM" id="SSF52540">
    <property type="entry name" value="P-loop containing nucleoside triphosphate hydrolases"/>
    <property type="match status" value="2"/>
</dbReference>
<evidence type="ECO:0000313" key="13">
    <source>
        <dbReference type="EMBL" id="TRX91905.1"/>
    </source>
</evidence>
<dbReference type="InterPro" id="IPR001650">
    <property type="entry name" value="Helicase_C-like"/>
</dbReference>
<dbReference type="PANTHER" id="PTHR45797">
    <property type="entry name" value="RAD54-LIKE"/>
    <property type="match status" value="1"/>
</dbReference>
<evidence type="ECO:0000256" key="5">
    <source>
        <dbReference type="ARBA" id="ARBA00022806"/>
    </source>
</evidence>
<dbReference type="Gene3D" id="3.40.50.10810">
    <property type="entry name" value="Tandem AAA-ATPase domain"/>
    <property type="match status" value="1"/>
</dbReference>
<organism evidence="13 14">
    <name type="scientific">Xylaria flabelliformis</name>
    <dbReference type="NCBI Taxonomy" id="2512241"/>
    <lineage>
        <taxon>Eukaryota</taxon>
        <taxon>Fungi</taxon>
        <taxon>Dikarya</taxon>
        <taxon>Ascomycota</taxon>
        <taxon>Pezizomycotina</taxon>
        <taxon>Sordariomycetes</taxon>
        <taxon>Xylariomycetidae</taxon>
        <taxon>Xylariales</taxon>
        <taxon>Xylariaceae</taxon>
        <taxon>Xylaria</taxon>
    </lineage>
</organism>
<evidence type="ECO:0000256" key="1">
    <source>
        <dbReference type="ARBA" id="ARBA00004123"/>
    </source>
</evidence>
<dbReference type="SUPFAM" id="SSF47769">
    <property type="entry name" value="SAM/Pointed domain"/>
    <property type="match status" value="1"/>
</dbReference>
<keyword evidence="8" id="KW-0539">Nucleus</keyword>
<feature type="region of interest" description="Disordered" evidence="10">
    <location>
        <begin position="504"/>
        <end position="555"/>
    </location>
</feature>
<evidence type="ECO:0000259" key="12">
    <source>
        <dbReference type="PROSITE" id="PS51194"/>
    </source>
</evidence>
<feature type="region of interest" description="Disordered" evidence="10">
    <location>
        <begin position="1540"/>
        <end position="1562"/>
    </location>
</feature>
<evidence type="ECO:0000313" key="14">
    <source>
        <dbReference type="Proteomes" id="UP000319160"/>
    </source>
</evidence>
<feature type="compositionally biased region" description="Low complexity" evidence="10">
    <location>
        <begin position="1807"/>
        <end position="1833"/>
    </location>
</feature>
<feature type="region of interest" description="Disordered" evidence="10">
    <location>
        <begin position="1771"/>
        <end position="1833"/>
    </location>
</feature>
<protein>
    <submittedName>
        <fullName evidence="13">Uncharacterized protein</fullName>
    </submittedName>
</protein>
<evidence type="ECO:0000256" key="4">
    <source>
        <dbReference type="ARBA" id="ARBA00022801"/>
    </source>
</evidence>
<dbReference type="GO" id="GO:0005634">
    <property type="term" value="C:nucleus"/>
    <property type="evidence" value="ECO:0007669"/>
    <property type="project" value="UniProtKB-SubCell"/>
</dbReference>
<feature type="compositionally biased region" description="Basic and acidic residues" evidence="10">
    <location>
        <begin position="757"/>
        <end position="766"/>
    </location>
</feature>
<dbReference type="PROSITE" id="PS51194">
    <property type="entry name" value="HELICASE_CTER"/>
    <property type="match status" value="1"/>
</dbReference>
<evidence type="ECO:0000259" key="11">
    <source>
        <dbReference type="PROSITE" id="PS51192"/>
    </source>
</evidence>
<keyword evidence="5" id="KW-0347">Helicase</keyword>
<dbReference type="InterPro" id="IPR056026">
    <property type="entry name" value="DUF7607"/>
</dbReference>
<feature type="compositionally biased region" description="Acidic residues" evidence="10">
    <location>
        <begin position="456"/>
        <end position="469"/>
    </location>
</feature>
<evidence type="ECO:0000256" key="7">
    <source>
        <dbReference type="ARBA" id="ARBA00023125"/>
    </source>
</evidence>
<comment type="similarity">
    <text evidence="2">Belongs to the SNF2/RAD54 helicase family.</text>
</comment>
<dbReference type="InterPro" id="IPR000330">
    <property type="entry name" value="SNF2_N"/>
</dbReference>
<feature type="region of interest" description="Disordered" evidence="10">
    <location>
        <begin position="1719"/>
        <end position="1742"/>
    </location>
</feature>
<dbReference type="InterPro" id="IPR013761">
    <property type="entry name" value="SAM/pointed_sf"/>
</dbReference>
<keyword evidence="14" id="KW-1185">Reference proteome</keyword>
<dbReference type="InterPro" id="IPR049730">
    <property type="entry name" value="SNF2/RAD54-like_C"/>
</dbReference>
<reference evidence="14" key="1">
    <citation type="submission" date="2019-06" db="EMBL/GenBank/DDBJ databases">
        <title>Draft genome sequence of the griseofulvin-producing fungus Xylaria cubensis strain G536.</title>
        <authorList>
            <person name="Mead M.E."/>
            <person name="Raja H.A."/>
            <person name="Steenwyk J.L."/>
            <person name="Knowles S.L."/>
            <person name="Oberlies N.H."/>
            <person name="Rokas A."/>
        </authorList>
    </citation>
    <scope>NUCLEOTIDE SEQUENCE [LARGE SCALE GENOMIC DNA]</scope>
    <source>
        <strain evidence="14">G536</strain>
    </source>
</reference>
<feature type="compositionally biased region" description="Basic residues" evidence="10">
    <location>
        <begin position="767"/>
        <end position="778"/>
    </location>
</feature>
<dbReference type="Gene3D" id="3.40.50.300">
    <property type="entry name" value="P-loop containing nucleotide triphosphate hydrolases"/>
    <property type="match status" value="1"/>
</dbReference>
<feature type="region of interest" description="Disordered" evidence="10">
    <location>
        <begin position="434"/>
        <end position="469"/>
    </location>
</feature>
<feature type="region of interest" description="Disordered" evidence="10">
    <location>
        <begin position="98"/>
        <end position="148"/>
    </location>
</feature>
<feature type="region of interest" description="Disordered" evidence="10">
    <location>
        <begin position="731"/>
        <end position="779"/>
    </location>
</feature>
<feature type="domain" description="Helicase ATP-binding" evidence="11">
    <location>
        <begin position="861"/>
        <end position="1049"/>
    </location>
</feature>
<dbReference type="PANTHER" id="PTHR45797:SF1">
    <property type="entry name" value="HELICASE ARIP4"/>
    <property type="match status" value="1"/>
</dbReference>
<dbReference type="GO" id="GO:0004386">
    <property type="term" value="F:helicase activity"/>
    <property type="evidence" value="ECO:0007669"/>
    <property type="project" value="UniProtKB-KW"/>
</dbReference>
<feature type="compositionally biased region" description="Basic and acidic residues" evidence="10">
    <location>
        <begin position="118"/>
        <end position="127"/>
    </location>
</feature>
<dbReference type="PROSITE" id="PS51192">
    <property type="entry name" value="HELICASE_ATP_BIND_1"/>
    <property type="match status" value="1"/>
</dbReference>
<feature type="coiled-coil region" evidence="9">
    <location>
        <begin position="366"/>
        <end position="393"/>
    </location>
</feature>
<proteinExistence type="inferred from homology"/>
<dbReference type="SMART" id="SM00487">
    <property type="entry name" value="DEXDc"/>
    <property type="match status" value="1"/>
</dbReference>
<dbReference type="Pfam" id="PF00176">
    <property type="entry name" value="SNF2-rel_dom"/>
    <property type="match status" value="1"/>
</dbReference>
<dbReference type="Proteomes" id="UP000319160">
    <property type="component" value="Unassembled WGS sequence"/>
</dbReference>
<evidence type="ECO:0000256" key="3">
    <source>
        <dbReference type="ARBA" id="ARBA00022741"/>
    </source>
</evidence>
<dbReference type="OrthoDB" id="2020972at2759"/>
<evidence type="ECO:0000256" key="2">
    <source>
        <dbReference type="ARBA" id="ARBA00007025"/>
    </source>
</evidence>
<dbReference type="Pfam" id="PF00271">
    <property type="entry name" value="Helicase_C"/>
    <property type="match status" value="1"/>
</dbReference>
<sequence length="1833" mass="208519">MDDPWDWDVDRVVQELCTSNQSWRQSSVPLKLPPADQLEGALRENEVDGEVLLTYDHVELCTGLGIKILKHKSTLRNAIEELQSRSYRYRIYRKRRASEFEDDGEERMDQVRQPNDVSRPETPEPERAPLPNISDPIATSEHSSKKRKLVPTLLTTEIDGKRNRNIPTEADTVRFSIVSNTEHIEEESVNDLSDDLLAGAYLGSKYITRFDIAYPDNVGHLDPPSEKDKQMNMVSVTRLIPGRMAQTHRLIKRRLLRGIARPRTRFTKSDVVRGSYNPEHNEVLPLYGDSDDDLEYDSETWREIEDEKNQKNKEKEKETKAHQRLTIDEIKSTFDRVLEEIAFEWRETKLPKYANKAIRIWNEAKRSGLKGAIDNARKEFHQLENRIAKWKETVQMIEYKNVKELEIALSSFEQSVFDREHRSWLIGVLMSPSEPARVNRPREPRKRSSKPQLALADDEEVLTSDSEDDLRDFVVDDEPDVPAMEEDGLLSDIEEANNLGYTEDLGDFDVADTEPSGNDYPLPSKLKEASNQTQSLQAFEKKPQTPSKSTQPHIIDLTTPDKTRRIISYKAGKLSSRESPSVAKNKSVFSPLLMGIADLTSAEQKVANELNTIDQLFLDAIFSITHRCEPEDIWTHLILRALDREWPRAPYDTHTKKEGLTAYTLLRLFETFKDDSTYKLSRYKQMDDKGKQRLRELYDSYHEEWKAFVEFLKRLSDRFEWNNAAITSIGDAKEEGGNDRRSLSDDTDANTDTDVNVGEKARSPSERKRKKKKRKQVVRNREAAIVREMDQAAAAERESRRKLLRERLVTEGSMALGSQHGSIIVNESKNDDQGFIYINDEIARQIKDHQVTGVRFMWDQLVAAKNRQGCLLAHTMGLGKTMQVITLLTTIGQASASDDPTISSQIPEEMRESRSLILCPATLVNNWLDEMLRWLPENHGLGDIFKVDAIMSVEQRNQVVRTWGELGGIMIIGYNLFKAFFDTNDMREIFLDRPNIVIADEAHMMKNPKAKTHVAAANFRTLSRVALTGSPLANNVEEYFSMIDWVAPNYLGDLREFRAQYANPINNGLHADSTESDRRRALRMLRVLKSEVSPKVSRTTIAVLKHDIPRKKEFVITVPLTHIQDQSYGKFIQYHLNGDPKSNKVPQFALHDLGLICASPSIFLEKLKGIKNGTDRNATVTLPQQLISDQMALLRNAERGAKDDFTLSWKIPMVLEILNQSKKIGDYVLLFSHSKVVLNYLEGVLRMKKHSFVRLDGDTQMADRQNIVKRFNKGNIDIFLISTKAGALGLNIIGANRVIIFDAQFNPQNEQQAVGRAYRIGQKKPVFVYRFVCGGTYEQKMLNQAIWKMQLASRVVDRKHPVRRAPQFTGAWDMPSEPEQLELDPFLGEDTILDALLRDEKYREGIRGVAMMDIFEEEAVEDAELSPEDITISNQMILANEARRSGQPLPTHLSAPLIASGDMTALDGYSLVPQGQLHFTGQQNGSRLPQNPISEPLGAQHLLQPPIAEGMRHIPTSSTEIVPMNDLTTFQRSLHSTNMRPHSHVQSSEHFPHDSRPPSTLAPVQLPGTEVHTRPLSDGFSAMPNVAATDWSSLSAIREDLDRAFAVNAGFLDLGTRKRVGLEVSSALWDRVQHAAPEGRSTIKGAVMYAASAERFIEALCMELISPQQLGQMPPEDIFRQLKIWKATETSEWEMKKKSWTSQKLSNDPEHLQTALKRMSATPGKGDSNRQPDQSKSFRVDDHDALQAVFERRRLKTLQKDDQETVRVVMERRKAKNSSSQSSDNIKEPRLPDWARNVVRQARIVAPSSSAPLRNSSSPTFSQQPQQKTPPKQ</sequence>
<keyword evidence="3" id="KW-0547">Nucleotide-binding</keyword>
<feature type="domain" description="Helicase C-terminal" evidence="12">
    <location>
        <begin position="1216"/>
        <end position="1367"/>
    </location>
</feature>
<dbReference type="SMART" id="SM00490">
    <property type="entry name" value="HELICc"/>
    <property type="match status" value="1"/>
</dbReference>
<feature type="compositionally biased region" description="Polar residues" evidence="10">
    <location>
        <begin position="1540"/>
        <end position="1549"/>
    </location>
</feature>
<evidence type="ECO:0000256" key="10">
    <source>
        <dbReference type="SAM" id="MobiDB-lite"/>
    </source>
</evidence>
<dbReference type="Gene3D" id="1.10.150.50">
    <property type="entry name" value="Transcription Factor, Ets-1"/>
    <property type="match status" value="1"/>
</dbReference>
<gene>
    <name evidence="13" type="ORF">FHL15_007224</name>
</gene>
<name>A0A553HVD2_9PEZI</name>
<dbReference type="InterPro" id="IPR014001">
    <property type="entry name" value="Helicase_ATP-bd"/>
</dbReference>
<keyword evidence="9" id="KW-0175">Coiled coil</keyword>
<accession>A0A553HVD2</accession>
<dbReference type="STRING" id="2512241.A0A553HVD2"/>
<dbReference type="GO" id="GO:0003677">
    <property type="term" value="F:DNA binding"/>
    <property type="evidence" value="ECO:0007669"/>
    <property type="project" value="UniProtKB-KW"/>
</dbReference>
<dbReference type="GO" id="GO:0005524">
    <property type="term" value="F:ATP binding"/>
    <property type="evidence" value="ECO:0007669"/>
    <property type="project" value="UniProtKB-KW"/>
</dbReference>
<evidence type="ECO:0000256" key="8">
    <source>
        <dbReference type="ARBA" id="ARBA00023242"/>
    </source>
</evidence>
<keyword evidence="7" id="KW-0238">DNA-binding</keyword>
<dbReference type="InterPro" id="IPR038718">
    <property type="entry name" value="SNF2-like_sf"/>
</dbReference>
<dbReference type="InterPro" id="IPR027417">
    <property type="entry name" value="P-loop_NTPase"/>
</dbReference>
<evidence type="ECO:0000256" key="9">
    <source>
        <dbReference type="SAM" id="Coils"/>
    </source>
</evidence>
<dbReference type="InterPro" id="IPR044574">
    <property type="entry name" value="ARIP4-like"/>
</dbReference>
<comment type="subcellular location">
    <subcellularLocation>
        <location evidence="1">Nucleus</location>
    </subcellularLocation>
</comment>
<dbReference type="CDD" id="cd18793">
    <property type="entry name" value="SF2_C_SNF"/>
    <property type="match status" value="1"/>
</dbReference>